<proteinExistence type="predicted"/>
<name>A0A3R8RI38_9CORY</name>
<dbReference type="InterPro" id="IPR039424">
    <property type="entry name" value="SBP_5"/>
</dbReference>
<feature type="signal peptide" evidence="2">
    <location>
        <begin position="1"/>
        <end position="26"/>
    </location>
</feature>
<dbReference type="RefSeq" id="WP_125174418.1">
    <property type="nucleotide sequence ID" value="NZ_JBHYBN010000011.1"/>
</dbReference>
<feature type="compositionally biased region" description="Basic and acidic residues" evidence="1">
    <location>
        <begin position="34"/>
        <end position="45"/>
    </location>
</feature>
<evidence type="ECO:0000313" key="5">
    <source>
        <dbReference type="Proteomes" id="UP000278422"/>
    </source>
</evidence>
<gene>
    <name evidence="4" type="ORF">CXF42_02670</name>
</gene>
<dbReference type="InterPro" id="IPR000914">
    <property type="entry name" value="SBP_5_dom"/>
</dbReference>
<reference evidence="4 5" key="1">
    <citation type="submission" date="2018-01" db="EMBL/GenBank/DDBJ databases">
        <title>Twenty Corynebacterium bovis Genomes.</title>
        <authorList>
            <person name="Gulvik C.A."/>
        </authorList>
    </citation>
    <scope>NUCLEOTIDE SEQUENCE [LARGE SCALE GENOMIC DNA]</scope>
    <source>
        <strain evidence="4 5">16-2004</strain>
    </source>
</reference>
<keyword evidence="5" id="KW-1185">Reference proteome</keyword>
<dbReference type="GO" id="GO:1904680">
    <property type="term" value="F:peptide transmembrane transporter activity"/>
    <property type="evidence" value="ECO:0007669"/>
    <property type="project" value="TreeGrafter"/>
</dbReference>
<accession>A0A3R8RI38</accession>
<protein>
    <recommendedName>
        <fullName evidence="3">Solute-binding protein family 5 domain-containing protein</fullName>
    </recommendedName>
</protein>
<dbReference type="EMBL" id="PQNQ01000004">
    <property type="protein sequence ID" value="RRQ05255.1"/>
    <property type="molecule type" value="Genomic_DNA"/>
</dbReference>
<dbReference type="Gene3D" id="3.90.76.10">
    <property type="entry name" value="Dipeptide-binding Protein, Domain 1"/>
    <property type="match status" value="1"/>
</dbReference>
<feature type="region of interest" description="Disordered" evidence="1">
    <location>
        <begin position="474"/>
        <end position="559"/>
    </location>
</feature>
<keyword evidence="2" id="KW-0732">Signal</keyword>
<feature type="region of interest" description="Disordered" evidence="1">
    <location>
        <begin position="629"/>
        <end position="676"/>
    </location>
</feature>
<dbReference type="Gene3D" id="3.10.105.10">
    <property type="entry name" value="Dipeptide-binding Protein, Domain 3"/>
    <property type="match status" value="1"/>
</dbReference>
<evidence type="ECO:0000259" key="3">
    <source>
        <dbReference type="Pfam" id="PF00496"/>
    </source>
</evidence>
<feature type="compositionally biased region" description="Low complexity" evidence="1">
    <location>
        <begin position="488"/>
        <end position="559"/>
    </location>
</feature>
<evidence type="ECO:0000256" key="1">
    <source>
        <dbReference type="SAM" id="MobiDB-lite"/>
    </source>
</evidence>
<dbReference type="PANTHER" id="PTHR30290">
    <property type="entry name" value="PERIPLASMIC BINDING COMPONENT OF ABC TRANSPORTER"/>
    <property type="match status" value="1"/>
</dbReference>
<dbReference type="PROSITE" id="PS51257">
    <property type="entry name" value="PROKAR_LIPOPROTEIN"/>
    <property type="match status" value="1"/>
</dbReference>
<feature type="domain" description="Solute-binding protein family 5" evidence="3">
    <location>
        <begin position="146"/>
        <end position="460"/>
    </location>
</feature>
<dbReference type="Pfam" id="PF00496">
    <property type="entry name" value="SBP_bac_5"/>
    <property type="match status" value="1"/>
</dbReference>
<sequence length="676" mass="69883">MRTRRNRRRLCAAVVAAGVVVSGCQAHPGDAPTVDDRQLGERDGGENPSPHDAATAEAARTVTVGVDSFAGNLNPHLIGGVSPVTAEVASLTLPSAFIPRQATGAGGPQPVTAAGEEAGDVDRVLNRDLLTSATVTAGDAAAPTAVRYEITPQAQWSDGTPITGSDFQYLRDMMVSSPGVADPSGYERIDSVEVSGGGRTVDVTFRGPYAGWHSLFRDLLPSHIYRSEAKDFQTMMDGAVAASGGPFQVHSVDAGRGVIELTRNDRYWGSTPAATDKLALTTVPSAATGAQMLRTGQIQMYLTRPGQTTGRTLAQVPGVRTGEVDRRVMLGLFFNQGSPLVADRDRRAALASVLDPALIAQITTGREDVTVPSRPEVPSGDPAAATAEPGAQGAPARPLRIAAATDDTSAVIAARTVVDELTTAGVDATVVTVDPADLYGSYLPEGEVDAVVAWQTTDDTARDYADHYTCGRSARAVRTPSRPVPGLTAETPTATSTTAPAAPGATSGTARTTTTTTGQGAAPASGTARTTTTTTGTAPAPASASTTTTGARDPRRSPASAVSARAANLTGMCDPGIDAAVDRVRSGAAPLDSVREELDARVSAQASVVPFLRDHQVLAVSRQLEGAPGPVDEWPTDPVAGPFVAAGQWRRGPVPARPTDEDDQPEEALRDGFDQH</sequence>
<dbReference type="Proteomes" id="UP000278422">
    <property type="component" value="Unassembled WGS sequence"/>
</dbReference>
<evidence type="ECO:0000256" key="2">
    <source>
        <dbReference type="SAM" id="SignalP"/>
    </source>
</evidence>
<feature type="region of interest" description="Disordered" evidence="1">
    <location>
        <begin position="365"/>
        <end position="396"/>
    </location>
</feature>
<dbReference type="PANTHER" id="PTHR30290:SF65">
    <property type="entry name" value="MONOACYL PHOSPHATIDYLINOSITOL TETRAMANNOSIDE-BINDING PROTEIN LPQW-RELATED"/>
    <property type="match status" value="1"/>
</dbReference>
<evidence type="ECO:0000313" key="4">
    <source>
        <dbReference type="EMBL" id="RRQ05255.1"/>
    </source>
</evidence>
<feature type="compositionally biased region" description="Low complexity" evidence="1">
    <location>
        <begin position="380"/>
        <end position="396"/>
    </location>
</feature>
<dbReference type="CDD" id="cd08501">
    <property type="entry name" value="PBP2_Lpqw"/>
    <property type="match status" value="1"/>
</dbReference>
<feature type="chain" id="PRO_5018588114" description="Solute-binding protein family 5 domain-containing protein" evidence="2">
    <location>
        <begin position="27"/>
        <end position="676"/>
    </location>
</feature>
<feature type="compositionally biased region" description="Basic and acidic residues" evidence="1">
    <location>
        <begin position="667"/>
        <end position="676"/>
    </location>
</feature>
<dbReference type="AlphaFoldDB" id="A0A3R8RI38"/>
<dbReference type="Gene3D" id="3.40.190.10">
    <property type="entry name" value="Periplasmic binding protein-like II"/>
    <property type="match status" value="1"/>
</dbReference>
<organism evidence="4 5">
    <name type="scientific">Corynebacterium bovis</name>
    <dbReference type="NCBI Taxonomy" id="36808"/>
    <lineage>
        <taxon>Bacteria</taxon>
        <taxon>Bacillati</taxon>
        <taxon>Actinomycetota</taxon>
        <taxon>Actinomycetes</taxon>
        <taxon>Mycobacteriales</taxon>
        <taxon>Corynebacteriaceae</taxon>
        <taxon>Corynebacterium</taxon>
    </lineage>
</organism>
<dbReference type="SUPFAM" id="SSF53850">
    <property type="entry name" value="Periplasmic binding protein-like II"/>
    <property type="match status" value="1"/>
</dbReference>
<feature type="region of interest" description="Disordered" evidence="1">
    <location>
        <begin position="25"/>
        <end position="54"/>
    </location>
</feature>
<comment type="caution">
    <text evidence="4">The sequence shown here is derived from an EMBL/GenBank/DDBJ whole genome shotgun (WGS) entry which is preliminary data.</text>
</comment>
<dbReference type="GO" id="GO:0015833">
    <property type="term" value="P:peptide transport"/>
    <property type="evidence" value="ECO:0007669"/>
    <property type="project" value="TreeGrafter"/>
</dbReference>